<dbReference type="NCBIfam" id="NF011470">
    <property type="entry name" value="PRK14887.1"/>
    <property type="match status" value="1"/>
</dbReference>
<evidence type="ECO:0000313" key="3">
    <source>
        <dbReference type="Proteomes" id="UP001529235"/>
    </source>
</evidence>
<protein>
    <submittedName>
        <fullName evidence="2">KEOPS complex subunit Pcc1</fullName>
    </submittedName>
</protein>
<proteinExistence type="inferred from homology"/>
<dbReference type="Proteomes" id="UP001529235">
    <property type="component" value="Unassembled WGS sequence"/>
</dbReference>
<dbReference type="Pfam" id="PF09341">
    <property type="entry name" value="Pcc1"/>
    <property type="match status" value="1"/>
</dbReference>
<keyword evidence="3" id="KW-1185">Reference proteome</keyword>
<dbReference type="EMBL" id="JASNVW010000001">
    <property type="protein sequence ID" value="MDK6028330.1"/>
    <property type="molecule type" value="Genomic_DNA"/>
</dbReference>
<dbReference type="InterPro" id="IPR015419">
    <property type="entry name" value="CTAG/Pcc1"/>
</dbReference>
<dbReference type="Gene3D" id="3.30.310.50">
    <property type="entry name" value="Alpha-D-phosphohexomutase, C-terminal domain"/>
    <property type="match status" value="1"/>
</dbReference>
<name>A0ABD4Z7P7_9CREN</name>
<gene>
    <name evidence="2" type="ORF">QPL79_03000</name>
</gene>
<organism evidence="2 3">
    <name type="scientific">Ignisphaera cupida</name>
    <dbReference type="NCBI Taxonomy" id="3050454"/>
    <lineage>
        <taxon>Archaea</taxon>
        <taxon>Thermoproteota</taxon>
        <taxon>Thermoprotei</taxon>
        <taxon>Desulfurococcales</taxon>
        <taxon>Desulfurococcaceae</taxon>
        <taxon>Ignisphaera</taxon>
    </lineage>
</organism>
<dbReference type="AlphaFoldDB" id="A0ABD4Z7P7"/>
<evidence type="ECO:0000313" key="2">
    <source>
        <dbReference type="EMBL" id="MDK6028330.1"/>
    </source>
</evidence>
<comment type="caution">
    <text evidence="2">The sequence shown here is derived from an EMBL/GenBank/DDBJ whole genome shotgun (WGS) entry which is preliminary data.</text>
</comment>
<dbReference type="RefSeq" id="WP_285273296.1">
    <property type="nucleotide sequence ID" value="NZ_JASNVW010000001.1"/>
</dbReference>
<comment type="similarity">
    <text evidence="1">Belongs to the CTAG/PCC1 family.</text>
</comment>
<sequence length="82" mass="9315">MMIELNMEITIKNKRICESIIKAVEPDNVTAPSTITIDMICQNESMKIVIKSSDTKILTFRNTVDDLLEHISIAMKTISEMK</sequence>
<evidence type="ECO:0000256" key="1">
    <source>
        <dbReference type="ARBA" id="ARBA00007073"/>
    </source>
</evidence>
<reference evidence="2 3" key="1">
    <citation type="submission" date="2023-05" db="EMBL/GenBank/DDBJ databases">
        <title>A new hyperthermophilic archaea 'Ignisphaera cupida' sp. nov. and description of the family 'Ignisphaeraceae' fam. nov.</title>
        <authorList>
            <person name="Podosokorskaya O.A."/>
            <person name="Elcheninov A.G."/>
            <person name="Klukina A."/>
            <person name="Merkel A.Y."/>
        </authorList>
    </citation>
    <scope>NUCLEOTIDE SEQUENCE [LARGE SCALE GENOMIC DNA]</scope>
    <source>
        <strain evidence="2 3">4213-co</strain>
    </source>
</reference>
<accession>A0ABD4Z7P7</accession>